<dbReference type="GO" id="GO:0016747">
    <property type="term" value="F:acyltransferase activity, transferring groups other than amino-acyl groups"/>
    <property type="evidence" value="ECO:0007669"/>
    <property type="project" value="InterPro"/>
</dbReference>
<dbReference type="InterPro" id="IPR000182">
    <property type="entry name" value="GNAT_dom"/>
</dbReference>
<evidence type="ECO:0000259" key="1">
    <source>
        <dbReference type="PROSITE" id="PS51186"/>
    </source>
</evidence>
<dbReference type="InterPro" id="IPR016181">
    <property type="entry name" value="Acyl_CoA_acyltransferase"/>
</dbReference>
<dbReference type="EMBL" id="BJNV01000010">
    <property type="protein sequence ID" value="GEC94832.1"/>
    <property type="molecule type" value="Genomic_DNA"/>
</dbReference>
<comment type="caution">
    <text evidence="2">The sequence shown here is derived from an EMBL/GenBank/DDBJ whole genome shotgun (WGS) entry which is preliminary data.</text>
</comment>
<gene>
    <name evidence="2" type="ORF">ZRA01_09050</name>
</gene>
<dbReference type="InterPro" id="IPR054597">
    <property type="entry name" value="FeeM_cat"/>
</dbReference>
<dbReference type="AlphaFoldDB" id="A0A4Y4CS17"/>
<dbReference type="OrthoDB" id="9783696at2"/>
<dbReference type="Gene3D" id="3.40.630.30">
    <property type="match status" value="1"/>
</dbReference>
<name>A0A4Y4CS17_ZOORA</name>
<reference evidence="2 3" key="1">
    <citation type="submission" date="2019-06" db="EMBL/GenBank/DDBJ databases">
        <title>Whole genome shotgun sequence of Zoogloea ramigera NBRC 15342.</title>
        <authorList>
            <person name="Hosoyama A."/>
            <person name="Uohara A."/>
            <person name="Ohji S."/>
            <person name="Ichikawa N."/>
        </authorList>
    </citation>
    <scope>NUCLEOTIDE SEQUENCE [LARGE SCALE GENOMIC DNA]</scope>
    <source>
        <strain evidence="2 3">NBRC 15342</strain>
    </source>
</reference>
<organism evidence="2 3">
    <name type="scientific">Zoogloea ramigera</name>
    <dbReference type="NCBI Taxonomy" id="350"/>
    <lineage>
        <taxon>Bacteria</taxon>
        <taxon>Pseudomonadati</taxon>
        <taxon>Pseudomonadota</taxon>
        <taxon>Betaproteobacteria</taxon>
        <taxon>Rhodocyclales</taxon>
        <taxon>Zoogloeaceae</taxon>
        <taxon>Zoogloea</taxon>
    </lineage>
</organism>
<protein>
    <recommendedName>
        <fullName evidence="1">N-acetyltransferase domain-containing protein</fullName>
    </recommendedName>
</protein>
<feature type="domain" description="N-acetyltransferase" evidence="1">
    <location>
        <begin position="28"/>
        <end position="194"/>
    </location>
</feature>
<dbReference type="Pfam" id="PF21926">
    <property type="entry name" value="FeeM"/>
    <property type="match status" value="1"/>
</dbReference>
<accession>A0A4Y4CS17</accession>
<evidence type="ECO:0000313" key="2">
    <source>
        <dbReference type="EMBL" id="GEC94832.1"/>
    </source>
</evidence>
<dbReference type="SUPFAM" id="SSF55729">
    <property type="entry name" value="Acyl-CoA N-acyltransferases (Nat)"/>
    <property type="match status" value="1"/>
</dbReference>
<sequence length="245" mass="27067">MNKQRALPVPLLATPTDPVGGAHIRSSYTVESADPLRHKQALRLLIERMYSWRGLNLVESAVHTDRPDRITLLASEKGDVFGTVTLGLDGDAGILAETLYPEEIAVLRKQGARLCELTRLAMDTQHNSREVLGALLHLVYIHGRLLHRATDVVIEVHPRHAPFYRRMLGFRIIGSERICPRVDAPAVLMHLELGHMDDQIARFGGSADPQARTLYPYFMSREAQDSILGTLVAASAAAARAPLTC</sequence>
<keyword evidence="3" id="KW-1185">Reference proteome</keyword>
<dbReference type="RefSeq" id="WP_141349755.1">
    <property type="nucleotide sequence ID" value="NZ_BJNV01000010.1"/>
</dbReference>
<dbReference type="Proteomes" id="UP000318422">
    <property type="component" value="Unassembled WGS sequence"/>
</dbReference>
<evidence type="ECO:0000313" key="3">
    <source>
        <dbReference type="Proteomes" id="UP000318422"/>
    </source>
</evidence>
<dbReference type="PROSITE" id="PS51186">
    <property type="entry name" value="GNAT"/>
    <property type="match status" value="1"/>
</dbReference>
<proteinExistence type="predicted"/>